<dbReference type="GO" id="GO:0005102">
    <property type="term" value="F:signaling receptor binding"/>
    <property type="evidence" value="ECO:0007669"/>
    <property type="project" value="InterPro"/>
</dbReference>
<dbReference type="PROSITE" id="PS00514">
    <property type="entry name" value="FIBRINOGEN_C_1"/>
    <property type="match status" value="2"/>
</dbReference>
<evidence type="ECO:0000256" key="1">
    <source>
        <dbReference type="ARBA" id="ARBA00004613"/>
    </source>
</evidence>
<comment type="caution">
    <text evidence="15">The sequence shown here is derived from an EMBL/GenBank/DDBJ whole genome shotgun (WGS) entry which is preliminary data.</text>
</comment>
<feature type="domain" description="Fibrinogen C-terminal" evidence="14">
    <location>
        <begin position="146"/>
        <end position="393"/>
    </location>
</feature>
<evidence type="ECO:0000256" key="11">
    <source>
        <dbReference type="ARBA" id="ARBA00023180"/>
    </source>
</evidence>
<sequence length="939" mass="106869">MAYIATRENCCILDDRFGSFCPTTCGIADFFNKYHPAVDNDLQEMERILQRISNATVTADHLIQHIQGLYPSDKQTLPNSIDDFTQKSRKIIEEIIRYENTILSHETTIQQLTDTHIMNGNRITELKEKIAQLELLCQEPCKDRAEIQETTGRDCQDIANKGARKSGLYFIKPQRAKQSFLVYCEIDSYGNGWTVLQRRLDGSEDFSKNWVQYKEGFGHLSPDDTTEFWLGNEKMHLITTQSTLPYTLRIELEDWSGKKSTADYAVFRVGSEEDKYRLTYAYFIGGEAGDAFDGYDFGDDPSDKSYTYHNGMRFSTHDNDNDNYEGNCAEQDGSGWWMNRCHAGHLNGKYYIGGVYTSEDAGPSGFDNGIIWATWRDRWYSMKKSAMKIIPFNRLSAQDGESTFEQVGAGVRGPRIVEQKSQSSCQSEKSWPICADDDWGTKCPSGCRMQGLIDEKDQEYSHRIDKIKKLLSDNQNKYKKSNQIIVETVNALKPNLDSAQELDETYGRLSGELRLRIVTLKQRIVTQVNRIKALQSSIQEQVVEMKRLEVDIDIKIRACKGTCARSFDYKVDKESYDNIQKQLAQANSINLHPELQTTTLSTLKMRPLKDSNVPHNFKHKPLPEMQALNIINDIKQMEVVLERSETDAKPSRGDSSYHVAESRGDEPSHTSKLIIPTHGRETLSLGDKTSSTVHCDDIRQKHTSGAKNGIFKIKPAGSNKVLSVYCDQETTLGGWLLIQQRMDGSVNFNRTWQDYKKGFGSVDGRGQGEFWLGNENLHLLTQNDTLLRVELEDWDGNVVFAEYLIQVGSEAEGYTLTVSSYEGTAGDALISGWLEEGTEYTSHAQMKFSTFDQDQDHWEENCAEMYGGGWWYNSCQAANLNGIYYLGGHYDPRYNVPYEIENGIVWLPFKASDYSLKTLTRKAILETCSYTALNSYKGR</sequence>
<keyword evidence="6" id="KW-0732">Signal</keyword>
<dbReference type="FunFam" id="1.20.5.50:FF:000003">
    <property type="entry name" value="Fibrinogen gamma chain"/>
    <property type="match status" value="1"/>
</dbReference>
<dbReference type="SUPFAM" id="SSF56496">
    <property type="entry name" value="Fibrinogen C-terminal domain-like"/>
    <property type="match status" value="2"/>
</dbReference>
<dbReference type="EMBL" id="JADDUC010000002">
    <property type="protein sequence ID" value="KAG0136391.1"/>
    <property type="molecule type" value="Genomic_DNA"/>
</dbReference>
<evidence type="ECO:0000256" key="4">
    <source>
        <dbReference type="ARBA" id="ARBA00022696"/>
    </source>
</evidence>
<name>A0A835P583_9PASS</name>
<dbReference type="SUPFAM" id="SSF58010">
    <property type="entry name" value="Fibrinogen coiled-coil and central regions"/>
    <property type="match status" value="2"/>
</dbReference>
<dbReference type="GO" id="GO:0051258">
    <property type="term" value="P:protein polymerization"/>
    <property type="evidence" value="ECO:0007669"/>
    <property type="project" value="InterPro"/>
</dbReference>
<protein>
    <recommendedName>
        <fullName evidence="2">Fibrinogen alpha chain</fullName>
    </recommendedName>
</protein>
<evidence type="ECO:0000256" key="9">
    <source>
        <dbReference type="ARBA" id="ARBA00023084"/>
    </source>
</evidence>
<dbReference type="GO" id="GO:0005201">
    <property type="term" value="F:extracellular matrix structural constituent"/>
    <property type="evidence" value="ECO:0007669"/>
    <property type="project" value="TreeGrafter"/>
</dbReference>
<evidence type="ECO:0000256" key="3">
    <source>
        <dbReference type="ARBA" id="ARBA00022525"/>
    </source>
</evidence>
<keyword evidence="7" id="KW-0106">Calcium</keyword>
<dbReference type="InterPro" id="IPR002181">
    <property type="entry name" value="Fibrinogen_a/b/g_C_dom"/>
</dbReference>
<proteinExistence type="predicted"/>
<dbReference type="Gene3D" id="1.20.5.50">
    <property type="match status" value="2"/>
</dbReference>
<dbReference type="FunFam" id="3.90.215.10:FF:000002">
    <property type="entry name" value="Fibrinogen gamma chain"/>
    <property type="match status" value="1"/>
</dbReference>
<dbReference type="SMART" id="SM00186">
    <property type="entry name" value="FBG"/>
    <property type="match status" value="2"/>
</dbReference>
<keyword evidence="11" id="KW-0325">Glycoprotein</keyword>
<dbReference type="FunFam" id="4.10.530.10:FF:000002">
    <property type="entry name" value="Fibrinogen gamma chain"/>
    <property type="match status" value="1"/>
</dbReference>
<keyword evidence="4" id="KW-0356">Hemostasis</keyword>
<dbReference type="Pfam" id="PF08702">
    <property type="entry name" value="Fib_alpha"/>
    <property type="match status" value="2"/>
</dbReference>
<evidence type="ECO:0000256" key="7">
    <source>
        <dbReference type="ARBA" id="ARBA00022837"/>
    </source>
</evidence>
<evidence type="ECO:0000313" key="15">
    <source>
        <dbReference type="EMBL" id="KAG0136391.1"/>
    </source>
</evidence>
<dbReference type="GO" id="GO:0072377">
    <property type="term" value="P:blood coagulation, common pathway"/>
    <property type="evidence" value="ECO:0007669"/>
    <property type="project" value="TreeGrafter"/>
</dbReference>
<feature type="domain" description="Fibrinogen C-terminal" evidence="14">
    <location>
        <begin position="686"/>
        <end position="927"/>
    </location>
</feature>
<keyword evidence="8" id="KW-0175">Coiled coil</keyword>
<evidence type="ECO:0000259" key="14">
    <source>
        <dbReference type="PROSITE" id="PS51406"/>
    </source>
</evidence>
<dbReference type="GO" id="GO:0046872">
    <property type="term" value="F:metal ion binding"/>
    <property type="evidence" value="ECO:0007669"/>
    <property type="project" value="UniProtKB-KW"/>
</dbReference>
<dbReference type="PANTHER" id="PTHR47221">
    <property type="entry name" value="FIBRINOGEN ALPHA CHAIN"/>
    <property type="match status" value="1"/>
</dbReference>
<dbReference type="Gene3D" id="3.90.215.10">
    <property type="entry name" value="Gamma Fibrinogen, chain A, domain 1"/>
    <property type="match status" value="2"/>
</dbReference>
<dbReference type="InterPro" id="IPR014716">
    <property type="entry name" value="Fibrinogen_a/b/g_C_1"/>
</dbReference>
<dbReference type="CDD" id="cd00087">
    <property type="entry name" value="FReD"/>
    <property type="match status" value="2"/>
</dbReference>
<dbReference type="Gene3D" id="4.10.530.10">
    <property type="entry name" value="Gamma-fibrinogen Carboxyl Terminal Fragment, domain 2"/>
    <property type="match status" value="2"/>
</dbReference>
<feature type="region of interest" description="Disordered" evidence="13">
    <location>
        <begin position="644"/>
        <end position="690"/>
    </location>
</feature>
<accession>A0A835P583</accession>
<evidence type="ECO:0000256" key="2">
    <source>
        <dbReference type="ARBA" id="ARBA00017850"/>
    </source>
</evidence>
<dbReference type="GO" id="GO:0030674">
    <property type="term" value="F:protein-macromolecule adaptor activity"/>
    <property type="evidence" value="ECO:0007669"/>
    <property type="project" value="TreeGrafter"/>
</dbReference>
<evidence type="ECO:0000313" key="16">
    <source>
        <dbReference type="EMBL" id="KAI1238419.1"/>
    </source>
</evidence>
<evidence type="ECO:0000256" key="13">
    <source>
        <dbReference type="SAM" id="MobiDB-lite"/>
    </source>
</evidence>
<reference evidence="16 17" key="2">
    <citation type="journal article" date="2021" name="J. Hered.">
        <title>Feather Gene Expression Elucidates the Developmental Basis of Plumage Iridescence in African Starlings.</title>
        <authorList>
            <person name="Rubenstein D.R."/>
            <person name="Corvelo A."/>
            <person name="MacManes M.D."/>
            <person name="Maia R."/>
            <person name="Narzisi G."/>
            <person name="Rousaki A."/>
            <person name="Vandenabeele P."/>
            <person name="Shawkey M.D."/>
            <person name="Solomon J."/>
        </authorList>
    </citation>
    <scope>NUCLEOTIDE SEQUENCE [LARGE SCALE GENOMIC DNA]</scope>
    <source>
        <strain evidence="16">SS15</strain>
    </source>
</reference>
<dbReference type="NCBIfam" id="NF040941">
    <property type="entry name" value="GGGWT_bact"/>
    <property type="match status" value="1"/>
</dbReference>
<dbReference type="PROSITE" id="PS51406">
    <property type="entry name" value="FIBRINOGEN_C_2"/>
    <property type="match status" value="2"/>
</dbReference>
<dbReference type="InterPro" id="IPR036056">
    <property type="entry name" value="Fibrinogen-like_C"/>
</dbReference>
<dbReference type="FunFam" id="1.20.5.50:FF:000006">
    <property type="entry name" value="Fibrinogen alpha chain"/>
    <property type="match status" value="1"/>
</dbReference>
<dbReference type="GO" id="GO:0034116">
    <property type="term" value="P:positive regulation of heterotypic cell-cell adhesion"/>
    <property type="evidence" value="ECO:0007669"/>
    <property type="project" value="TreeGrafter"/>
</dbReference>
<evidence type="ECO:0000256" key="5">
    <source>
        <dbReference type="ARBA" id="ARBA00022723"/>
    </source>
</evidence>
<dbReference type="AlphaFoldDB" id="A0A835P583"/>
<evidence type="ECO:0000313" key="17">
    <source>
        <dbReference type="Proteomes" id="UP000618051"/>
    </source>
</evidence>
<dbReference type="InterPro" id="IPR037579">
    <property type="entry name" value="FIB_ANG-like"/>
</dbReference>
<keyword evidence="17" id="KW-1185">Reference proteome</keyword>
<dbReference type="GO" id="GO:0042730">
    <property type="term" value="P:fibrinolysis"/>
    <property type="evidence" value="ECO:0007669"/>
    <property type="project" value="TreeGrafter"/>
</dbReference>
<dbReference type="GO" id="GO:0005577">
    <property type="term" value="C:fibrinogen complex"/>
    <property type="evidence" value="ECO:0007669"/>
    <property type="project" value="InterPro"/>
</dbReference>
<keyword evidence="5" id="KW-0479">Metal-binding</keyword>
<keyword evidence="9" id="KW-0094">Blood coagulation</keyword>
<dbReference type="GO" id="GO:0070527">
    <property type="term" value="P:platelet aggregation"/>
    <property type="evidence" value="ECO:0007669"/>
    <property type="project" value="TreeGrafter"/>
</dbReference>
<gene>
    <name evidence="15" type="ORF">IHE44_000421</name>
    <name evidence="16" type="ORF">IHE44_0013148</name>
</gene>
<dbReference type="Proteomes" id="UP000618051">
    <property type="component" value="Unassembled WGS sequence"/>
</dbReference>
<dbReference type="InterPro" id="IPR012290">
    <property type="entry name" value="Fibrinogen_a/b/g_coil_dom"/>
</dbReference>
<reference evidence="15" key="1">
    <citation type="submission" date="2020-10" db="EMBL/GenBank/DDBJ databases">
        <title>Feather gene expression reveals the developmental basis of iridescence in African starlings.</title>
        <authorList>
            <person name="Rubenstein D.R."/>
        </authorList>
    </citation>
    <scope>NUCLEOTIDE SEQUENCE</scope>
    <source>
        <strain evidence="15">SS15</strain>
        <tissue evidence="15">Liver</tissue>
    </source>
</reference>
<dbReference type="PANTHER" id="PTHR47221:SF3">
    <property type="entry name" value="FIBRINOGEN ALPHA CHAIN"/>
    <property type="match status" value="1"/>
</dbReference>
<evidence type="ECO:0000256" key="6">
    <source>
        <dbReference type="ARBA" id="ARBA00022729"/>
    </source>
</evidence>
<dbReference type="EMBL" id="JADDUC020000006">
    <property type="protein sequence ID" value="KAI1238419.1"/>
    <property type="molecule type" value="Genomic_DNA"/>
</dbReference>
<dbReference type="Pfam" id="PF00147">
    <property type="entry name" value="Fibrinogen_C"/>
    <property type="match status" value="2"/>
</dbReference>
<dbReference type="SMART" id="SM01212">
    <property type="entry name" value="Fib_alpha"/>
    <property type="match status" value="2"/>
</dbReference>
<comment type="subunit">
    <text evidence="12">Heterohexamer; disulfide linked. Contains 2 sets of 3 non-identical chains (alpha, beta and gamma). The 2 heterotrimers are in head to head conformation with the N-termini in a small central domain.</text>
</comment>
<comment type="subcellular location">
    <subcellularLocation>
        <location evidence="1">Secreted</location>
    </subcellularLocation>
</comment>
<evidence type="ECO:0000256" key="10">
    <source>
        <dbReference type="ARBA" id="ARBA00023157"/>
    </source>
</evidence>
<evidence type="ECO:0000256" key="12">
    <source>
        <dbReference type="ARBA" id="ARBA00025974"/>
    </source>
</evidence>
<reference evidence="16" key="3">
    <citation type="submission" date="2022-01" db="EMBL/GenBank/DDBJ databases">
        <authorList>
            <person name="Rubenstein D.R."/>
        </authorList>
    </citation>
    <scope>NUCLEOTIDE SEQUENCE</scope>
    <source>
        <strain evidence="16">SS15</strain>
        <tissue evidence="16">Liver</tissue>
    </source>
</reference>
<keyword evidence="10" id="KW-1015">Disulfide bond</keyword>
<organism evidence="15">
    <name type="scientific">Lamprotornis superbus</name>
    <dbReference type="NCBI Taxonomy" id="245042"/>
    <lineage>
        <taxon>Eukaryota</taxon>
        <taxon>Metazoa</taxon>
        <taxon>Chordata</taxon>
        <taxon>Craniata</taxon>
        <taxon>Vertebrata</taxon>
        <taxon>Euteleostomi</taxon>
        <taxon>Archelosauria</taxon>
        <taxon>Archosauria</taxon>
        <taxon>Dinosauria</taxon>
        <taxon>Saurischia</taxon>
        <taxon>Theropoda</taxon>
        <taxon>Coelurosauria</taxon>
        <taxon>Aves</taxon>
        <taxon>Neognathae</taxon>
        <taxon>Neoaves</taxon>
        <taxon>Telluraves</taxon>
        <taxon>Australaves</taxon>
        <taxon>Passeriformes</taxon>
        <taxon>Sturnidae</taxon>
        <taxon>Lamprotornis</taxon>
    </lineage>
</organism>
<dbReference type="OrthoDB" id="10063010at2759"/>
<evidence type="ECO:0000256" key="8">
    <source>
        <dbReference type="ARBA" id="ARBA00023054"/>
    </source>
</evidence>
<keyword evidence="3" id="KW-0964">Secreted</keyword>
<feature type="compositionally biased region" description="Basic and acidic residues" evidence="13">
    <location>
        <begin position="660"/>
        <end position="669"/>
    </location>
</feature>
<dbReference type="InterPro" id="IPR020837">
    <property type="entry name" value="Fibrinogen_CS"/>
</dbReference>